<keyword evidence="1" id="KW-0472">Membrane</keyword>
<keyword evidence="1" id="KW-1133">Transmembrane helix</keyword>
<feature type="transmembrane region" description="Helical" evidence="1">
    <location>
        <begin position="167"/>
        <end position="184"/>
    </location>
</feature>
<accession>A0A414SJK1</accession>
<evidence type="ECO:0000313" key="3">
    <source>
        <dbReference type="Proteomes" id="UP000284220"/>
    </source>
</evidence>
<evidence type="ECO:0000313" key="2">
    <source>
        <dbReference type="EMBL" id="RHG19757.1"/>
    </source>
</evidence>
<name>A0A414SJK1_9FIRM</name>
<dbReference type="Proteomes" id="UP000284220">
    <property type="component" value="Unassembled WGS sequence"/>
</dbReference>
<gene>
    <name evidence="2" type="ORF">DW272_00700</name>
</gene>
<reference evidence="2 3" key="1">
    <citation type="submission" date="2018-08" db="EMBL/GenBank/DDBJ databases">
        <title>A genome reference for cultivated species of the human gut microbiota.</title>
        <authorList>
            <person name="Zou Y."/>
            <person name="Xue W."/>
            <person name="Luo G."/>
        </authorList>
    </citation>
    <scope>NUCLEOTIDE SEQUENCE [LARGE SCALE GENOMIC DNA]</scope>
    <source>
        <strain evidence="2 3">AM22-9LB</strain>
    </source>
</reference>
<sequence length="232" mass="26600">MIDERELEYLKPYSKLYENVLHINKAMERQEWKTAAKYCRDALAEMVVQIYWKYSCEPVGKTLWDNCKILEMAKVISPQSMSNYDAIRICGNAADHPEDPKYRSYVFNEERVMKVVKPLLEETIIFVESYSVDLIPNGKTRIMATQAMVLNGGGANKKVRHQYLSPFLVRVISIFQLLVATIIWKEFCSNIPSDAVGVAICASLLLIMIGFMGLYGLITGDDRLIIINCLWR</sequence>
<comment type="caution">
    <text evidence="2">The sequence shown here is derived from an EMBL/GenBank/DDBJ whole genome shotgun (WGS) entry which is preliminary data.</text>
</comment>
<dbReference type="RefSeq" id="WP_118197165.1">
    <property type="nucleotide sequence ID" value="NZ_JBCJBY010000001.1"/>
</dbReference>
<organism evidence="2 3">
    <name type="scientific">Blautia obeum</name>
    <dbReference type="NCBI Taxonomy" id="40520"/>
    <lineage>
        <taxon>Bacteria</taxon>
        <taxon>Bacillati</taxon>
        <taxon>Bacillota</taxon>
        <taxon>Clostridia</taxon>
        <taxon>Lachnospirales</taxon>
        <taxon>Lachnospiraceae</taxon>
        <taxon>Blautia</taxon>
    </lineage>
</organism>
<evidence type="ECO:0000256" key="1">
    <source>
        <dbReference type="SAM" id="Phobius"/>
    </source>
</evidence>
<feature type="transmembrane region" description="Helical" evidence="1">
    <location>
        <begin position="196"/>
        <end position="218"/>
    </location>
</feature>
<dbReference type="AlphaFoldDB" id="A0A414SJK1"/>
<protein>
    <submittedName>
        <fullName evidence="2">DUF4145 domain-containing protein</fullName>
    </submittedName>
</protein>
<proteinExistence type="predicted"/>
<dbReference type="EMBL" id="QRHZ01000001">
    <property type="protein sequence ID" value="RHG19757.1"/>
    <property type="molecule type" value="Genomic_DNA"/>
</dbReference>
<keyword evidence="1" id="KW-0812">Transmembrane</keyword>